<proteinExistence type="predicted"/>
<evidence type="ECO:0000313" key="1">
    <source>
        <dbReference type="EMBL" id="ADR33851.1"/>
    </source>
</evidence>
<protein>
    <submittedName>
        <fullName evidence="1">Uncharacterized protein</fullName>
    </submittedName>
</protein>
<dbReference type="EMBL" id="CP002355">
    <property type="protein sequence ID" value="ADR33851.1"/>
    <property type="molecule type" value="Genomic_DNA"/>
</dbReference>
<gene>
    <name evidence="1" type="ordered locus">Sulku_1188</name>
</gene>
<dbReference type="eggNOG" id="ENOG5031AWG">
    <property type="taxonomic scope" value="Bacteria"/>
</dbReference>
<accession>E4TX10</accession>
<dbReference type="Proteomes" id="UP000008721">
    <property type="component" value="Chromosome"/>
</dbReference>
<sequence length="149" mass="16969">MKIMFWITPRAALVVILSTNLFIPTVNAENFETRIERKSEISNIHHSVLKLLEDGGLEKEAAFEKVSSLFLSNHAEVDRQFDNLSRHPELGIDDESLLRVLSKRALYGRNVDFRDYHSLTGLVHDIKKCALSNSERKAIHEVSALNQTV</sequence>
<dbReference type="RefSeq" id="WP_013460048.1">
    <property type="nucleotide sequence ID" value="NC_014762.1"/>
</dbReference>
<dbReference type="AlphaFoldDB" id="E4TX10"/>
<dbReference type="KEGG" id="sku:Sulku_1188"/>
<keyword evidence="2" id="KW-1185">Reference proteome</keyword>
<evidence type="ECO:0000313" key="2">
    <source>
        <dbReference type="Proteomes" id="UP000008721"/>
    </source>
</evidence>
<name>E4TX10_SULKY</name>
<organism evidence="1 2">
    <name type="scientific">Sulfuricurvum kujiense (strain ATCC BAA-921 / DSM 16994 / JCM 11577 / YK-1)</name>
    <dbReference type="NCBI Taxonomy" id="709032"/>
    <lineage>
        <taxon>Bacteria</taxon>
        <taxon>Pseudomonadati</taxon>
        <taxon>Campylobacterota</taxon>
        <taxon>Epsilonproteobacteria</taxon>
        <taxon>Campylobacterales</taxon>
        <taxon>Sulfurimonadaceae</taxon>
        <taxon>Sulfuricurvum</taxon>
    </lineage>
</organism>
<dbReference type="HOGENOM" id="CLU_1748722_0_0_7"/>
<reference evidence="1 2" key="1">
    <citation type="journal article" date="2012" name="Stand. Genomic Sci.">
        <title>Complete genome sequence of the sulfur compounds oxidizing chemolithoautotroph Sulfuricurvum kujiense type strain (YK-1(T)).</title>
        <authorList>
            <person name="Han C."/>
            <person name="Kotsyurbenko O."/>
            <person name="Chertkov O."/>
            <person name="Held B."/>
            <person name="Lapidus A."/>
            <person name="Nolan M."/>
            <person name="Lucas S."/>
            <person name="Hammon N."/>
            <person name="Deshpande S."/>
            <person name="Cheng J.F."/>
            <person name="Tapia R."/>
            <person name="Goodwin L.A."/>
            <person name="Pitluck S."/>
            <person name="Liolios K."/>
            <person name="Pagani I."/>
            <person name="Ivanova N."/>
            <person name="Mavromatis K."/>
            <person name="Mikhailova N."/>
            <person name="Pati A."/>
            <person name="Chen A."/>
            <person name="Palaniappan K."/>
            <person name="Land M."/>
            <person name="Hauser L."/>
            <person name="Chang Y.J."/>
            <person name="Jeffries C.D."/>
            <person name="Brambilla E.M."/>
            <person name="Rohde M."/>
            <person name="Spring S."/>
            <person name="Sikorski J."/>
            <person name="Goker M."/>
            <person name="Woyke T."/>
            <person name="Bristow J."/>
            <person name="Eisen J.A."/>
            <person name="Markowitz V."/>
            <person name="Hugenholtz P."/>
            <person name="Kyrpides N.C."/>
            <person name="Klenk H.P."/>
            <person name="Detter J.C."/>
        </authorList>
    </citation>
    <scope>NUCLEOTIDE SEQUENCE [LARGE SCALE GENOMIC DNA]</scope>
    <source>
        <strain evidence="2">ATCC BAA-921 / DSM 16994 / JCM 11577 / YK-1</strain>
    </source>
</reference>